<dbReference type="InterPro" id="IPR050679">
    <property type="entry name" value="Bact_HTH_transcr_reg"/>
</dbReference>
<dbReference type="AlphaFoldDB" id="A0A919NV64"/>
<protein>
    <recommendedName>
        <fullName evidence="4">HTH gntR-type domain-containing protein</fullName>
    </recommendedName>
</protein>
<dbReference type="GO" id="GO:0003700">
    <property type="term" value="F:DNA-binding transcription factor activity"/>
    <property type="evidence" value="ECO:0007669"/>
    <property type="project" value="InterPro"/>
</dbReference>
<dbReference type="PANTHER" id="PTHR44846:SF17">
    <property type="entry name" value="GNTR-FAMILY TRANSCRIPTIONAL REGULATOR"/>
    <property type="match status" value="1"/>
</dbReference>
<dbReference type="InterPro" id="IPR000524">
    <property type="entry name" value="Tscrpt_reg_HTH_GntR"/>
</dbReference>
<sequence>MIDPEGMLPVYVQVADVIAARIERGDLVPNRPIPSETALVQEFGVARGTARHAVEVLRERGLVATIPGRGTFVLPPK</sequence>
<dbReference type="GO" id="GO:0045892">
    <property type="term" value="P:negative regulation of DNA-templated transcription"/>
    <property type="evidence" value="ECO:0007669"/>
    <property type="project" value="TreeGrafter"/>
</dbReference>
<dbReference type="EMBL" id="BOMY01000048">
    <property type="protein sequence ID" value="GIF24855.1"/>
    <property type="molecule type" value="Genomic_DNA"/>
</dbReference>
<organism evidence="5 6">
    <name type="scientific">Paractinoplanes tereljensis</name>
    <dbReference type="NCBI Taxonomy" id="571912"/>
    <lineage>
        <taxon>Bacteria</taxon>
        <taxon>Bacillati</taxon>
        <taxon>Actinomycetota</taxon>
        <taxon>Actinomycetes</taxon>
        <taxon>Micromonosporales</taxon>
        <taxon>Micromonosporaceae</taxon>
        <taxon>Paractinoplanes</taxon>
    </lineage>
</organism>
<evidence type="ECO:0000313" key="6">
    <source>
        <dbReference type="Proteomes" id="UP000623608"/>
    </source>
</evidence>
<evidence type="ECO:0000313" key="5">
    <source>
        <dbReference type="EMBL" id="GIF24855.1"/>
    </source>
</evidence>
<evidence type="ECO:0000256" key="2">
    <source>
        <dbReference type="ARBA" id="ARBA00023125"/>
    </source>
</evidence>
<dbReference type="Pfam" id="PF00392">
    <property type="entry name" value="GntR"/>
    <property type="match status" value="1"/>
</dbReference>
<keyword evidence="1" id="KW-0805">Transcription regulation</keyword>
<evidence type="ECO:0000259" key="4">
    <source>
        <dbReference type="PROSITE" id="PS50949"/>
    </source>
</evidence>
<dbReference type="Gene3D" id="1.10.10.10">
    <property type="entry name" value="Winged helix-like DNA-binding domain superfamily/Winged helix DNA-binding domain"/>
    <property type="match status" value="1"/>
</dbReference>
<dbReference type="RefSeq" id="WP_203812697.1">
    <property type="nucleotide sequence ID" value="NZ_BOMY01000048.1"/>
</dbReference>
<dbReference type="Proteomes" id="UP000623608">
    <property type="component" value="Unassembled WGS sequence"/>
</dbReference>
<reference evidence="5" key="1">
    <citation type="submission" date="2021-01" db="EMBL/GenBank/DDBJ databases">
        <title>Whole genome shotgun sequence of Actinoplanes tereljensis NBRC 105297.</title>
        <authorList>
            <person name="Komaki H."/>
            <person name="Tamura T."/>
        </authorList>
    </citation>
    <scope>NUCLEOTIDE SEQUENCE</scope>
    <source>
        <strain evidence="5">NBRC 105297</strain>
    </source>
</reference>
<dbReference type="InterPro" id="IPR036388">
    <property type="entry name" value="WH-like_DNA-bd_sf"/>
</dbReference>
<dbReference type="CDD" id="cd07377">
    <property type="entry name" value="WHTH_GntR"/>
    <property type="match status" value="1"/>
</dbReference>
<dbReference type="PRINTS" id="PR00035">
    <property type="entry name" value="HTHGNTR"/>
</dbReference>
<evidence type="ECO:0000256" key="1">
    <source>
        <dbReference type="ARBA" id="ARBA00023015"/>
    </source>
</evidence>
<dbReference type="PANTHER" id="PTHR44846">
    <property type="entry name" value="MANNOSYL-D-GLYCERATE TRANSPORT/METABOLISM SYSTEM REPRESSOR MNGR-RELATED"/>
    <property type="match status" value="1"/>
</dbReference>
<dbReference type="SUPFAM" id="SSF46785">
    <property type="entry name" value="Winged helix' DNA-binding domain"/>
    <property type="match status" value="1"/>
</dbReference>
<keyword evidence="2" id="KW-0238">DNA-binding</keyword>
<dbReference type="GO" id="GO:0003677">
    <property type="term" value="F:DNA binding"/>
    <property type="evidence" value="ECO:0007669"/>
    <property type="project" value="UniProtKB-KW"/>
</dbReference>
<dbReference type="PROSITE" id="PS50949">
    <property type="entry name" value="HTH_GNTR"/>
    <property type="match status" value="1"/>
</dbReference>
<accession>A0A919NV64</accession>
<gene>
    <name evidence="5" type="ORF">Ate02nite_75850</name>
</gene>
<keyword evidence="3" id="KW-0804">Transcription</keyword>
<name>A0A919NV64_9ACTN</name>
<dbReference type="SMART" id="SM00345">
    <property type="entry name" value="HTH_GNTR"/>
    <property type="match status" value="1"/>
</dbReference>
<proteinExistence type="predicted"/>
<dbReference type="InterPro" id="IPR036390">
    <property type="entry name" value="WH_DNA-bd_sf"/>
</dbReference>
<feature type="domain" description="HTH gntR-type" evidence="4">
    <location>
        <begin position="8"/>
        <end position="76"/>
    </location>
</feature>
<keyword evidence="6" id="KW-1185">Reference proteome</keyword>
<comment type="caution">
    <text evidence="5">The sequence shown here is derived from an EMBL/GenBank/DDBJ whole genome shotgun (WGS) entry which is preliminary data.</text>
</comment>
<evidence type="ECO:0000256" key="3">
    <source>
        <dbReference type="ARBA" id="ARBA00023163"/>
    </source>
</evidence>